<accession>A0A1Y5I8J7</accession>
<dbReference type="Gene3D" id="1.10.3460.10">
    <property type="entry name" value="Chlorophyll a/b binding protein domain"/>
    <property type="match status" value="1"/>
</dbReference>
<evidence type="ECO:0000256" key="5">
    <source>
        <dbReference type="ARBA" id="ARBA00022991"/>
    </source>
</evidence>
<feature type="compositionally biased region" description="Low complexity" evidence="8">
    <location>
        <begin position="11"/>
        <end position="29"/>
    </location>
</feature>
<evidence type="ECO:0000256" key="2">
    <source>
        <dbReference type="ARBA" id="ARBA00022528"/>
    </source>
</evidence>
<evidence type="ECO:0000256" key="7">
    <source>
        <dbReference type="RuleBase" id="RU363080"/>
    </source>
</evidence>
<feature type="binding site" description="axial binding residue" evidence="6">
    <location>
        <position position="101"/>
    </location>
    <ligand>
        <name>chlorophyll b</name>
        <dbReference type="ChEBI" id="CHEBI:61721"/>
        <label>1</label>
    </ligand>
    <ligandPart>
        <name>Mg</name>
        <dbReference type="ChEBI" id="CHEBI:25107"/>
    </ligandPart>
</feature>
<dbReference type="PANTHER" id="PTHR21649">
    <property type="entry name" value="CHLOROPHYLL A/B BINDING PROTEIN"/>
    <property type="match status" value="1"/>
</dbReference>
<dbReference type="AlphaFoldDB" id="A0A1Y5I8J7"/>
<feature type="binding site" evidence="6">
    <location>
        <position position="294"/>
    </location>
    <ligand>
        <name>chlorophyll a</name>
        <dbReference type="ChEBI" id="CHEBI:58416"/>
        <label>1</label>
    </ligand>
</feature>
<dbReference type="EMBL" id="KZ155785">
    <property type="protein sequence ID" value="OUS45898.1"/>
    <property type="molecule type" value="Genomic_DNA"/>
</dbReference>
<dbReference type="InterPro" id="IPR022796">
    <property type="entry name" value="Chloroa_b-bind"/>
</dbReference>
<keyword evidence="7" id="KW-0604">Photosystem II</keyword>
<feature type="binding site" evidence="6">
    <location>
        <position position="147"/>
    </location>
    <ligand>
        <name>chlorophyll a</name>
        <dbReference type="ChEBI" id="CHEBI:58416"/>
        <label>1</label>
    </ligand>
</feature>
<comment type="subcellular location">
    <subcellularLocation>
        <location evidence="7">Plastid</location>
        <location evidence="7">Chloroplast thylakoid membrane</location>
    </subcellularLocation>
</comment>
<feature type="binding site" evidence="6">
    <location>
        <position position="262"/>
    </location>
    <ligand>
        <name>chlorophyll a</name>
        <dbReference type="ChEBI" id="CHEBI:58416"/>
        <label>1</label>
    </ligand>
</feature>
<evidence type="ECO:0000256" key="4">
    <source>
        <dbReference type="ARBA" id="ARBA00022640"/>
    </source>
</evidence>
<feature type="binding site" evidence="6">
    <location>
        <position position="144"/>
    </location>
    <ligand>
        <name>chlorophyll a</name>
        <dbReference type="ChEBI" id="CHEBI:58416"/>
        <label>1</label>
    </ligand>
</feature>
<dbReference type="Pfam" id="PF00504">
    <property type="entry name" value="Chloroa_b-bind"/>
    <property type="match status" value="1"/>
</dbReference>
<evidence type="ECO:0000313" key="9">
    <source>
        <dbReference type="EMBL" id="OUS45898.1"/>
    </source>
</evidence>
<sequence>MRVTALLSKTKAAPAPAKGAKAPAGAKPGITLPSNPFAAKPATKATPAAKKPAAVKKTVVKKTPVKKPTPATKRAPVKAARKPVDQKAAIAKWYGPNRKLYLPGGLLTKADLPSYLDGTLAGDYGFDPLGLGADGKVKDYRVAEILHARWAMLAVPGVVIPEALNIPGGVWTETGKVFLDGETGRNSILEFWPIYAAIQVVLMGGAEKFRQDGVGPAGFVPFKGKFEESAFKGLDPVNPGGPLDFFDVAKNPQDLQILKVKEIKNGRLAMIAMLGVFVQGAVTGEGPAANWGKHVANPFGYNFVTITSGIDRTPVL</sequence>
<evidence type="ECO:0000256" key="6">
    <source>
        <dbReference type="PIRSR" id="PIRSR601344-1"/>
    </source>
</evidence>
<feature type="compositionally biased region" description="Low complexity" evidence="8">
    <location>
        <begin position="38"/>
        <end position="54"/>
    </location>
</feature>
<comment type="similarity">
    <text evidence="7">Belongs to the light-harvesting chlorophyll a/b-binding (LHC) protein family.</text>
</comment>
<proteinExistence type="inferred from homology"/>
<dbReference type="eggNOG" id="ENOG502QV5A">
    <property type="taxonomic scope" value="Eukaryota"/>
</dbReference>
<dbReference type="Proteomes" id="UP000195557">
    <property type="component" value="Unassembled WGS sequence"/>
</dbReference>
<organism evidence="9">
    <name type="scientific">Ostreococcus tauri</name>
    <name type="common">Marine green alga</name>
    <dbReference type="NCBI Taxonomy" id="70448"/>
    <lineage>
        <taxon>Eukaryota</taxon>
        <taxon>Viridiplantae</taxon>
        <taxon>Chlorophyta</taxon>
        <taxon>Mamiellophyceae</taxon>
        <taxon>Mamiellales</taxon>
        <taxon>Bathycoccaceae</taxon>
        <taxon>Ostreococcus</taxon>
    </lineage>
</organism>
<evidence type="ECO:0000256" key="3">
    <source>
        <dbReference type="ARBA" id="ARBA00022531"/>
    </source>
</evidence>
<gene>
    <name evidence="9" type="ORF">BE221DRAFT_192571</name>
</gene>
<comment type="function">
    <text evidence="7">The light-harvesting complex (LHC) functions as a light receptor, it captures and delivers excitation energy to photosystems with which it is closely associated.</text>
</comment>
<dbReference type="InterPro" id="IPR001344">
    <property type="entry name" value="Chloro_AB-bd_pln"/>
</dbReference>
<dbReference type="GO" id="GO:0009523">
    <property type="term" value="C:photosystem II"/>
    <property type="evidence" value="ECO:0007669"/>
    <property type="project" value="UniProtKB-KW"/>
</dbReference>
<feature type="binding site" evidence="6">
    <location>
        <position position="261"/>
    </location>
    <ligand>
        <name>chlorophyll a</name>
        <dbReference type="ChEBI" id="CHEBI:58416"/>
        <label>1</label>
    </ligand>
</feature>
<keyword evidence="4 7" id="KW-0934">Plastid</keyword>
<feature type="binding site" evidence="6">
    <location>
        <position position="279"/>
    </location>
    <ligand>
        <name>chlorophyll a</name>
        <dbReference type="ChEBI" id="CHEBI:58416"/>
        <label>1</label>
    </ligand>
</feature>
<keyword evidence="1 6" id="KW-0148">Chlorophyll</keyword>
<evidence type="ECO:0000256" key="1">
    <source>
        <dbReference type="ARBA" id="ARBA00022494"/>
    </source>
</evidence>
<keyword evidence="7" id="KW-0793">Thylakoid</keyword>
<feature type="binding site" evidence="6">
    <location>
        <position position="267"/>
    </location>
    <ligand>
        <name>chlorophyll a</name>
        <dbReference type="ChEBI" id="CHEBI:58416"/>
        <label>1</label>
    </ligand>
</feature>
<keyword evidence="2 7" id="KW-0150">Chloroplast</keyword>
<keyword evidence="5 7" id="KW-0157">Chromophore</keyword>
<evidence type="ECO:0000256" key="8">
    <source>
        <dbReference type="SAM" id="MobiDB-lite"/>
    </source>
</evidence>
<dbReference type="GO" id="GO:0009522">
    <property type="term" value="C:photosystem I"/>
    <property type="evidence" value="ECO:0007669"/>
    <property type="project" value="UniProtKB-KW"/>
</dbReference>
<keyword evidence="3 7" id="KW-0602">Photosynthesis</keyword>
<dbReference type="GO" id="GO:0009765">
    <property type="term" value="P:photosynthesis, light harvesting"/>
    <property type="evidence" value="ECO:0007669"/>
    <property type="project" value="InterPro"/>
</dbReference>
<feature type="binding site" evidence="6">
    <location>
        <position position="265"/>
    </location>
    <ligand>
        <name>chlorophyll b</name>
        <dbReference type="ChEBI" id="CHEBI:61721"/>
        <label>5</label>
    </ligand>
</feature>
<dbReference type="GO" id="GO:0016168">
    <property type="term" value="F:chlorophyll binding"/>
    <property type="evidence" value="ECO:0007669"/>
    <property type="project" value="UniProtKB-KW"/>
</dbReference>
<name>A0A1Y5I8J7_OSTTA</name>
<feature type="binding site" description="axial binding residue" evidence="6">
    <location>
        <position position="149"/>
    </location>
    <ligand>
        <name>chlorophyll b</name>
        <dbReference type="ChEBI" id="CHEBI:61721"/>
        <label>1</label>
    </ligand>
    <ligandPart>
        <name>Mg</name>
        <dbReference type="ChEBI" id="CHEBI:25107"/>
    </ligandPart>
</feature>
<dbReference type="GO" id="GO:0009535">
    <property type="term" value="C:chloroplast thylakoid membrane"/>
    <property type="evidence" value="ECO:0007669"/>
    <property type="project" value="UniProtKB-SubCell"/>
</dbReference>
<feature type="region of interest" description="Disordered" evidence="8">
    <location>
        <begin position="1"/>
        <end position="54"/>
    </location>
</feature>
<protein>
    <recommendedName>
        <fullName evidence="7">Chlorophyll a-b binding protein, chloroplastic</fullName>
    </recommendedName>
</protein>
<dbReference type="SUPFAM" id="SSF103511">
    <property type="entry name" value="Chlorophyll a-b binding protein"/>
    <property type="match status" value="1"/>
</dbReference>
<keyword evidence="7" id="KW-0603">Photosystem I</keyword>
<reference evidence="9" key="1">
    <citation type="submission" date="2017-04" db="EMBL/GenBank/DDBJ databases">
        <title>Population genomics of picophytoplankton unveils novel chromosome hypervariability.</title>
        <authorList>
            <consortium name="DOE Joint Genome Institute"/>
            <person name="Blanc-Mathieu R."/>
            <person name="Krasovec M."/>
            <person name="Hebrard M."/>
            <person name="Yau S."/>
            <person name="Desgranges E."/>
            <person name="Martin J."/>
            <person name="Schackwitz W."/>
            <person name="Kuo A."/>
            <person name="Salin G."/>
            <person name="Donnadieu C."/>
            <person name="Desdevises Y."/>
            <person name="Sanchez-Ferandin S."/>
            <person name="Moreau H."/>
            <person name="Rivals E."/>
            <person name="Grigoriev I.V."/>
            <person name="Grimsley N."/>
            <person name="Eyre-Walker A."/>
            <person name="Piganeau G."/>
        </authorList>
    </citation>
    <scope>NUCLEOTIDE SEQUENCE [LARGE SCALE GENOMIC DNA]</scope>
    <source>
        <strain evidence="9">RCC 1115</strain>
    </source>
</reference>